<organism evidence="2 3">
    <name type="scientific">Penstemon smallii</name>
    <dbReference type="NCBI Taxonomy" id="265156"/>
    <lineage>
        <taxon>Eukaryota</taxon>
        <taxon>Viridiplantae</taxon>
        <taxon>Streptophyta</taxon>
        <taxon>Embryophyta</taxon>
        <taxon>Tracheophyta</taxon>
        <taxon>Spermatophyta</taxon>
        <taxon>Magnoliopsida</taxon>
        <taxon>eudicotyledons</taxon>
        <taxon>Gunneridae</taxon>
        <taxon>Pentapetalae</taxon>
        <taxon>asterids</taxon>
        <taxon>lamiids</taxon>
        <taxon>Lamiales</taxon>
        <taxon>Plantaginaceae</taxon>
        <taxon>Cheloneae</taxon>
        <taxon>Penstemon</taxon>
    </lineage>
</organism>
<proteinExistence type="predicted"/>
<feature type="transmembrane region" description="Helical" evidence="1">
    <location>
        <begin position="14"/>
        <end position="35"/>
    </location>
</feature>
<gene>
    <name evidence="2" type="ORF">ACJIZ3_007626</name>
</gene>
<name>A0ABD3T864_9LAMI</name>
<evidence type="ECO:0000256" key="1">
    <source>
        <dbReference type="SAM" id="Phobius"/>
    </source>
</evidence>
<keyword evidence="1" id="KW-0812">Transmembrane</keyword>
<reference evidence="2 3" key="1">
    <citation type="submission" date="2024-12" db="EMBL/GenBank/DDBJ databases">
        <title>The unique morphological basis and parallel evolutionary history of personate flowers in Penstemon.</title>
        <authorList>
            <person name="Depatie T.H."/>
            <person name="Wessinger C.A."/>
        </authorList>
    </citation>
    <scope>NUCLEOTIDE SEQUENCE [LARGE SCALE GENOMIC DNA]</scope>
    <source>
        <strain evidence="2">WTNN_2</strain>
        <tissue evidence="2">Leaf</tissue>
    </source>
</reference>
<comment type="caution">
    <text evidence="2">The sequence shown here is derived from an EMBL/GenBank/DDBJ whole genome shotgun (WGS) entry which is preliminary data.</text>
</comment>
<evidence type="ECO:0000313" key="3">
    <source>
        <dbReference type="Proteomes" id="UP001634393"/>
    </source>
</evidence>
<accession>A0ABD3T864</accession>
<dbReference type="PANTHER" id="PTHR34268">
    <property type="entry name" value="OS01G0321850 PROTEIN"/>
    <property type="match status" value="1"/>
</dbReference>
<keyword evidence="3" id="KW-1185">Reference proteome</keyword>
<protein>
    <submittedName>
        <fullName evidence="2">Uncharacterized protein</fullName>
    </submittedName>
</protein>
<dbReference type="EMBL" id="JBJXBP010000004">
    <property type="protein sequence ID" value="KAL3832890.1"/>
    <property type="molecule type" value="Genomic_DNA"/>
</dbReference>
<evidence type="ECO:0000313" key="2">
    <source>
        <dbReference type="EMBL" id="KAL3832890.1"/>
    </source>
</evidence>
<keyword evidence="1" id="KW-1133">Transmembrane helix</keyword>
<keyword evidence="1" id="KW-0472">Membrane</keyword>
<sequence>MESLIDIGSTLMKVVLFILVQALVYLILSYSSNIFSKTQKSHSFRTARTLSIRRWAAALADIPAASGESSNLQMASSA</sequence>
<dbReference type="AlphaFoldDB" id="A0ABD3T864"/>
<dbReference type="Proteomes" id="UP001634393">
    <property type="component" value="Unassembled WGS sequence"/>
</dbReference>
<dbReference type="PANTHER" id="PTHR34268:SF8">
    <property type="entry name" value="FAE DOMAIN-CONTAINING PROTEIN"/>
    <property type="match status" value="1"/>
</dbReference>